<name>A0ABQ3QSB4_9ACTN</name>
<evidence type="ECO:0000313" key="2">
    <source>
        <dbReference type="Proteomes" id="UP001050808"/>
    </source>
</evidence>
<dbReference type="EMBL" id="BNDY01000017">
    <property type="protein sequence ID" value="GHI40153.1"/>
    <property type="molecule type" value="Genomic_DNA"/>
</dbReference>
<dbReference type="RefSeq" id="WP_189971100.1">
    <property type="nucleotide sequence ID" value="NZ_BMUA01000043.1"/>
</dbReference>
<protein>
    <submittedName>
        <fullName evidence="1">Uncharacterized protein</fullName>
    </submittedName>
</protein>
<organism evidence="1 2">
    <name type="scientific">Streptomyces violascens</name>
    <dbReference type="NCBI Taxonomy" id="67381"/>
    <lineage>
        <taxon>Bacteria</taxon>
        <taxon>Bacillati</taxon>
        <taxon>Actinomycetota</taxon>
        <taxon>Actinomycetes</taxon>
        <taxon>Kitasatosporales</taxon>
        <taxon>Streptomycetaceae</taxon>
        <taxon>Streptomyces</taxon>
    </lineage>
</organism>
<evidence type="ECO:0000313" key="1">
    <source>
        <dbReference type="EMBL" id="GHI40153.1"/>
    </source>
</evidence>
<keyword evidence="2" id="KW-1185">Reference proteome</keyword>
<comment type="caution">
    <text evidence="1">The sequence shown here is derived from an EMBL/GenBank/DDBJ whole genome shotgun (WGS) entry which is preliminary data.</text>
</comment>
<proteinExistence type="predicted"/>
<dbReference type="Proteomes" id="UP001050808">
    <property type="component" value="Unassembled WGS sequence"/>
</dbReference>
<gene>
    <name evidence="1" type="ORF">Sviol_45610</name>
</gene>
<reference evidence="1" key="1">
    <citation type="submission" date="2024-05" db="EMBL/GenBank/DDBJ databases">
        <title>Whole genome shotgun sequence of Streptomyces violascens NBRC 12920.</title>
        <authorList>
            <person name="Komaki H."/>
            <person name="Tamura T."/>
        </authorList>
    </citation>
    <scope>NUCLEOTIDE SEQUENCE</scope>
    <source>
        <strain evidence="1">NBRC 12920</strain>
    </source>
</reference>
<accession>A0ABQ3QSB4</accession>
<sequence length="79" mass="8629">MDADDTMGWESVELDGGPGHGLRVRVAGRPGVLQVTYPCAVEPQAENVSVHALFIYRRDTRRRTGGDQPVRYGFDAASP</sequence>